<proteinExistence type="predicted"/>
<dbReference type="Proteomes" id="UP001482620">
    <property type="component" value="Unassembled WGS sequence"/>
</dbReference>
<comment type="caution">
    <text evidence="2">The sequence shown here is derived from an EMBL/GenBank/DDBJ whole genome shotgun (WGS) entry which is preliminary data.</text>
</comment>
<feature type="non-terminal residue" evidence="2">
    <location>
        <position position="1"/>
    </location>
</feature>
<gene>
    <name evidence="2" type="ORF">ILYODFUR_011951</name>
</gene>
<sequence>LHPRKADEDTFTQRKLHTQPRSKHPCRILPPTTQHTATAREGPHAIPPPPPPTDATGQTQLGTMPTMKHRNGKRNGIPLFLRDAGENQSNLRKRSATFSS</sequence>
<name>A0ABV0SKI1_9TELE</name>
<feature type="compositionally biased region" description="Basic and acidic residues" evidence="1">
    <location>
        <begin position="1"/>
        <end position="12"/>
    </location>
</feature>
<feature type="region of interest" description="Disordered" evidence="1">
    <location>
        <begin position="1"/>
        <end position="100"/>
    </location>
</feature>
<reference evidence="2 3" key="1">
    <citation type="submission" date="2021-06" db="EMBL/GenBank/DDBJ databases">
        <authorList>
            <person name="Palmer J.M."/>
        </authorList>
    </citation>
    <scope>NUCLEOTIDE SEQUENCE [LARGE SCALE GENOMIC DNA]</scope>
    <source>
        <strain evidence="3">if_2019</strain>
        <tissue evidence="2">Muscle</tissue>
    </source>
</reference>
<evidence type="ECO:0000313" key="3">
    <source>
        <dbReference type="Proteomes" id="UP001482620"/>
    </source>
</evidence>
<evidence type="ECO:0000313" key="2">
    <source>
        <dbReference type="EMBL" id="MEQ2221074.1"/>
    </source>
</evidence>
<evidence type="ECO:0000256" key="1">
    <source>
        <dbReference type="SAM" id="MobiDB-lite"/>
    </source>
</evidence>
<accession>A0ABV0SKI1</accession>
<protein>
    <submittedName>
        <fullName evidence="2">Uncharacterized protein</fullName>
    </submittedName>
</protein>
<dbReference type="EMBL" id="JAHRIQ010000920">
    <property type="protein sequence ID" value="MEQ2221074.1"/>
    <property type="molecule type" value="Genomic_DNA"/>
</dbReference>
<feature type="compositionally biased region" description="Basic residues" evidence="1">
    <location>
        <begin position="91"/>
        <end position="100"/>
    </location>
</feature>
<feature type="compositionally biased region" description="Basic residues" evidence="1">
    <location>
        <begin position="14"/>
        <end position="26"/>
    </location>
</feature>
<organism evidence="2 3">
    <name type="scientific">Ilyodon furcidens</name>
    <name type="common">goldbreast splitfin</name>
    <dbReference type="NCBI Taxonomy" id="33524"/>
    <lineage>
        <taxon>Eukaryota</taxon>
        <taxon>Metazoa</taxon>
        <taxon>Chordata</taxon>
        <taxon>Craniata</taxon>
        <taxon>Vertebrata</taxon>
        <taxon>Euteleostomi</taxon>
        <taxon>Actinopterygii</taxon>
        <taxon>Neopterygii</taxon>
        <taxon>Teleostei</taxon>
        <taxon>Neoteleostei</taxon>
        <taxon>Acanthomorphata</taxon>
        <taxon>Ovalentaria</taxon>
        <taxon>Atherinomorphae</taxon>
        <taxon>Cyprinodontiformes</taxon>
        <taxon>Goodeidae</taxon>
        <taxon>Ilyodon</taxon>
    </lineage>
</organism>
<keyword evidence="3" id="KW-1185">Reference proteome</keyword>